<evidence type="ECO:0000256" key="8">
    <source>
        <dbReference type="ARBA" id="ARBA00022840"/>
    </source>
</evidence>
<sequence>MAHKLKPGEVMVLENTRFHKEEKAGDEAFAKALSKLGDVYINDAFGTAHRAHASTTTVAQFFDRDSRAFGLLLEGELKNAAKVTENPERPLCAITGGAKVSDKLLLLERMIDFVDTLIVGGGMAYTFAKALGGNIGGSLCEDDKIDLAKDLIQKAKDRGVQLLLPEDSVAADKFAADANTQITKT</sequence>
<dbReference type="GO" id="GO:0006096">
    <property type="term" value="P:glycolytic process"/>
    <property type="evidence" value="ECO:0007669"/>
    <property type="project" value="UniProtKB-UniPathway"/>
</dbReference>
<evidence type="ECO:0000256" key="7">
    <source>
        <dbReference type="ARBA" id="ARBA00022777"/>
    </source>
</evidence>
<dbReference type="InterPro" id="IPR036043">
    <property type="entry name" value="Phosphoglycerate_kinase_sf"/>
</dbReference>
<evidence type="ECO:0000256" key="9">
    <source>
        <dbReference type="ARBA" id="ARBA00022842"/>
    </source>
</evidence>
<evidence type="ECO:0000256" key="6">
    <source>
        <dbReference type="ARBA" id="ARBA00022741"/>
    </source>
</evidence>
<dbReference type="EC" id="2.7.2.3" evidence="4 10"/>
<keyword evidence="9" id="KW-0460">Magnesium</keyword>
<accession>A0A7R8ZWV1</accession>
<keyword evidence="5 10" id="KW-0808">Transferase</keyword>
<dbReference type="PANTHER" id="PTHR11406:SF23">
    <property type="entry name" value="PHOSPHOGLYCERATE KINASE 1, CHLOROPLASTIC-RELATED"/>
    <property type="match status" value="1"/>
</dbReference>
<organism evidence="12">
    <name type="scientific">Cyprideis torosa</name>
    <dbReference type="NCBI Taxonomy" id="163714"/>
    <lineage>
        <taxon>Eukaryota</taxon>
        <taxon>Metazoa</taxon>
        <taxon>Ecdysozoa</taxon>
        <taxon>Arthropoda</taxon>
        <taxon>Crustacea</taxon>
        <taxon>Oligostraca</taxon>
        <taxon>Ostracoda</taxon>
        <taxon>Podocopa</taxon>
        <taxon>Podocopida</taxon>
        <taxon>Cytherocopina</taxon>
        <taxon>Cytheroidea</taxon>
        <taxon>Cytherideidae</taxon>
        <taxon>Cyprideis</taxon>
    </lineage>
</organism>
<comment type="cofactor">
    <cofactor evidence="2">
        <name>Mg(2+)</name>
        <dbReference type="ChEBI" id="CHEBI:18420"/>
    </cofactor>
</comment>
<evidence type="ECO:0000256" key="5">
    <source>
        <dbReference type="ARBA" id="ARBA00022679"/>
    </source>
</evidence>
<dbReference type="GO" id="GO:0005829">
    <property type="term" value="C:cytosol"/>
    <property type="evidence" value="ECO:0007669"/>
    <property type="project" value="TreeGrafter"/>
</dbReference>
<dbReference type="SUPFAM" id="SSF53748">
    <property type="entry name" value="Phosphoglycerate kinase"/>
    <property type="match status" value="1"/>
</dbReference>
<dbReference type="GO" id="GO:0006094">
    <property type="term" value="P:gluconeogenesis"/>
    <property type="evidence" value="ECO:0007669"/>
    <property type="project" value="TreeGrafter"/>
</dbReference>
<comment type="pathway">
    <text evidence="10">Carbohydrate degradation; glycolysis; pyruvate from D-glyceraldehyde 3-phosphate: step 2/5.</text>
</comment>
<dbReference type="GO" id="GO:0043531">
    <property type="term" value="F:ADP binding"/>
    <property type="evidence" value="ECO:0007669"/>
    <property type="project" value="TreeGrafter"/>
</dbReference>
<feature type="non-terminal residue" evidence="12">
    <location>
        <position position="185"/>
    </location>
</feature>
<evidence type="ECO:0000256" key="3">
    <source>
        <dbReference type="ARBA" id="ARBA00008982"/>
    </source>
</evidence>
<protein>
    <recommendedName>
        <fullName evidence="4 10">Phosphoglycerate kinase</fullName>
        <ecNumber evidence="4 10">2.7.2.3</ecNumber>
    </recommendedName>
</protein>
<keyword evidence="8" id="KW-0067">ATP-binding</keyword>
<comment type="subunit">
    <text evidence="11">Monomer.</text>
</comment>
<evidence type="ECO:0000256" key="10">
    <source>
        <dbReference type="RuleBase" id="RU000532"/>
    </source>
</evidence>
<keyword evidence="7 10" id="KW-0418">Kinase</keyword>
<evidence type="ECO:0000256" key="11">
    <source>
        <dbReference type="RuleBase" id="RU000696"/>
    </source>
</evidence>
<dbReference type="GO" id="GO:0004618">
    <property type="term" value="F:phosphoglycerate kinase activity"/>
    <property type="evidence" value="ECO:0007669"/>
    <property type="project" value="UniProtKB-EC"/>
</dbReference>
<dbReference type="PRINTS" id="PR00477">
    <property type="entry name" value="PHGLYCKINASE"/>
</dbReference>
<dbReference type="PANTHER" id="PTHR11406">
    <property type="entry name" value="PHOSPHOGLYCERATE KINASE"/>
    <property type="match status" value="1"/>
</dbReference>
<dbReference type="InterPro" id="IPR001576">
    <property type="entry name" value="Phosphoglycerate_kinase"/>
</dbReference>
<evidence type="ECO:0000256" key="1">
    <source>
        <dbReference type="ARBA" id="ARBA00000642"/>
    </source>
</evidence>
<gene>
    <name evidence="12" type="ORF">CTOB1V02_LOCUS17272</name>
</gene>
<dbReference type="EMBL" id="OB726498">
    <property type="protein sequence ID" value="CAD7239457.1"/>
    <property type="molecule type" value="Genomic_DNA"/>
</dbReference>
<reference evidence="12" key="1">
    <citation type="submission" date="2020-11" db="EMBL/GenBank/DDBJ databases">
        <authorList>
            <person name="Tran Van P."/>
        </authorList>
    </citation>
    <scope>NUCLEOTIDE SEQUENCE</scope>
</reference>
<evidence type="ECO:0000313" key="12">
    <source>
        <dbReference type="EMBL" id="CAD7239457.1"/>
    </source>
</evidence>
<dbReference type="AlphaFoldDB" id="A0A7R8ZWV1"/>
<dbReference type="InterPro" id="IPR015824">
    <property type="entry name" value="Phosphoglycerate_kinase_N"/>
</dbReference>
<dbReference type="GO" id="GO:0005524">
    <property type="term" value="F:ATP binding"/>
    <property type="evidence" value="ECO:0007669"/>
    <property type="project" value="UniProtKB-KW"/>
</dbReference>
<dbReference type="Gene3D" id="3.40.50.1260">
    <property type="entry name" value="Phosphoglycerate kinase, N-terminal domain"/>
    <property type="match status" value="2"/>
</dbReference>
<comment type="catalytic activity">
    <reaction evidence="1 10">
        <text>(2R)-3-phosphoglycerate + ATP = (2R)-3-phospho-glyceroyl phosphate + ADP</text>
        <dbReference type="Rhea" id="RHEA:14801"/>
        <dbReference type="ChEBI" id="CHEBI:30616"/>
        <dbReference type="ChEBI" id="CHEBI:57604"/>
        <dbReference type="ChEBI" id="CHEBI:58272"/>
        <dbReference type="ChEBI" id="CHEBI:456216"/>
        <dbReference type="EC" id="2.7.2.3"/>
    </reaction>
</comment>
<dbReference type="UniPathway" id="UPA00109">
    <property type="reaction ID" value="UER00185"/>
</dbReference>
<comment type="similarity">
    <text evidence="3 10">Belongs to the phosphoglycerate kinase family.</text>
</comment>
<evidence type="ECO:0000256" key="2">
    <source>
        <dbReference type="ARBA" id="ARBA00001946"/>
    </source>
</evidence>
<dbReference type="OrthoDB" id="275353at2759"/>
<keyword evidence="6" id="KW-0547">Nucleotide-binding</keyword>
<dbReference type="Pfam" id="PF00162">
    <property type="entry name" value="PGK"/>
    <property type="match status" value="1"/>
</dbReference>
<name>A0A7R8ZWV1_9CRUS</name>
<proteinExistence type="inferred from homology"/>
<evidence type="ECO:0000256" key="4">
    <source>
        <dbReference type="ARBA" id="ARBA00013061"/>
    </source>
</evidence>